<dbReference type="EMBL" id="MU826399">
    <property type="protein sequence ID" value="KAJ7376425.1"/>
    <property type="molecule type" value="Genomic_DNA"/>
</dbReference>
<dbReference type="Proteomes" id="UP001163046">
    <property type="component" value="Unassembled WGS sequence"/>
</dbReference>
<accession>A0A9X0CUU5</accession>
<evidence type="ECO:0000256" key="1">
    <source>
        <dbReference type="SAM" id="MobiDB-lite"/>
    </source>
</evidence>
<feature type="compositionally biased region" description="Basic and acidic residues" evidence="1">
    <location>
        <begin position="1"/>
        <end position="31"/>
    </location>
</feature>
<sequence length="92" mass="10508">MDHDLDDNRKQEEVNKPTRKDTRNSGSEEARLNQTRIHQLDKPKDDRTPAAPARHFLERSKKDSSNAPQGPPDRPRETIVTTKKSWPAPGGR</sequence>
<keyword evidence="3" id="KW-1185">Reference proteome</keyword>
<evidence type="ECO:0000313" key="3">
    <source>
        <dbReference type="Proteomes" id="UP001163046"/>
    </source>
</evidence>
<feature type="compositionally biased region" description="Basic and acidic residues" evidence="1">
    <location>
        <begin position="38"/>
        <end position="48"/>
    </location>
</feature>
<protein>
    <submittedName>
        <fullName evidence="2">Uncharacterized protein</fullName>
    </submittedName>
</protein>
<reference evidence="2" key="1">
    <citation type="submission" date="2023-01" db="EMBL/GenBank/DDBJ databases">
        <title>Genome assembly of the deep-sea coral Lophelia pertusa.</title>
        <authorList>
            <person name="Herrera S."/>
            <person name="Cordes E."/>
        </authorList>
    </citation>
    <scope>NUCLEOTIDE SEQUENCE</scope>
    <source>
        <strain evidence="2">USNM1676648</strain>
        <tissue evidence="2">Polyp</tissue>
    </source>
</reference>
<comment type="caution">
    <text evidence="2">The sequence shown here is derived from an EMBL/GenBank/DDBJ whole genome shotgun (WGS) entry which is preliminary data.</text>
</comment>
<proteinExistence type="predicted"/>
<dbReference type="AlphaFoldDB" id="A0A9X0CUU5"/>
<gene>
    <name evidence="2" type="ORF">OS493_034702</name>
</gene>
<evidence type="ECO:0000313" key="2">
    <source>
        <dbReference type="EMBL" id="KAJ7376425.1"/>
    </source>
</evidence>
<organism evidence="2 3">
    <name type="scientific">Desmophyllum pertusum</name>
    <dbReference type="NCBI Taxonomy" id="174260"/>
    <lineage>
        <taxon>Eukaryota</taxon>
        <taxon>Metazoa</taxon>
        <taxon>Cnidaria</taxon>
        <taxon>Anthozoa</taxon>
        <taxon>Hexacorallia</taxon>
        <taxon>Scleractinia</taxon>
        <taxon>Caryophylliina</taxon>
        <taxon>Caryophylliidae</taxon>
        <taxon>Desmophyllum</taxon>
    </lineage>
</organism>
<feature type="compositionally biased region" description="Basic and acidic residues" evidence="1">
    <location>
        <begin position="55"/>
        <end position="64"/>
    </location>
</feature>
<name>A0A9X0CUU5_9CNID</name>
<feature type="region of interest" description="Disordered" evidence="1">
    <location>
        <begin position="1"/>
        <end position="92"/>
    </location>
</feature>